<evidence type="ECO:0000256" key="1">
    <source>
        <dbReference type="ARBA" id="ARBA00004141"/>
    </source>
</evidence>
<dbReference type="PROSITE" id="PS50850">
    <property type="entry name" value="MFS"/>
    <property type="match status" value="1"/>
</dbReference>
<evidence type="ECO:0000256" key="5">
    <source>
        <dbReference type="SAM" id="MobiDB-lite"/>
    </source>
</evidence>
<dbReference type="SUPFAM" id="SSF103473">
    <property type="entry name" value="MFS general substrate transporter"/>
    <property type="match status" value="1"/>
</dbReference>
<feature type="transmembrane region" description="Helical" evidence="6">
    <location>
        <begin position="1717"/>
        <end position="1739"/>
    </location>
</feature>
<comment type="subcellular location">
    <subcellularLocation>
        <location evidence="1">Membrane</location>
        <topology evidence="1">Multi-pass membrane protein</topology>
    </subcellularLocation>
</comment>
<dbReference type="EMBL" id="KQ981064">
    <property type="protein sequence ID" value="KYN09847.1"/>
    <property type="molecule type" value="Genomic_DNA"/>
</dbReference>
<dbReference type="GO" id="GO:0035249">
    <property type="term" value="P:synaptic transmission, glutamatergic"/>
    <property type="evidence" value="ECO:0007669"/>
    <property type="project" value="TreeGrafter"/>
</dbReference>
<dbReference type="InterPro" id="IPR013818">
    <property type="entry name" value="Lipase"/>
</dbReference>
<proteinExistence type="predicted"/>
<feature type="transmembrane region" description="Helical" evidence="6">
    <location>
        <begin position="1616"/>
        <end position="1637"/>
    </location>
</feature>
<name>A0A151ISV1_9HYME</name>
<dbReference type="InterPro" id="IPR029058">
    <property type="entry name" value="AB_hydrolase_fold"/>
</dbReference>
<keyword evidence="9" id="KW-1185">Reference proteome</keyword>
<dbReference type="FunFam" id="1.20.1250.20:FF:000264">
    <property type="entry name" value="vesicular glutamate transporter 1"/>
    <property type="match status" value="1"/>
</dbReference>
<feature type="transmembrane region" description="Helical" evidence="6">
    <location>
        <begin position="1381"/>
        <end position="1399"/>
    </location>
</feature>
<dbReference type="InterPro" id="IPR033906">
    <property type="entry name" value="Lipase_N"/>
</dbReference>
<evidence type="ECO:0000313" key="9">
    <source>
        <dbReference type="Proteomes" id="UP000078492"/>
    </source>
</evidence>
<dbReference type="GO" id="GO:0016298">
    <property type="term" value="F:lipase activity"/>
    <property type="evidence" value="ECO:0007669"/>
    <property type="project" value="InterPro"/>
</dbReference>
<feature type="compositionally biased region" description="Basic and acidic residues" evidence="5">
    <location>
        <begin position="1328"/>
        <end position="1345"/>
    </location>
</feature>
<organism evidence="8 9">
    <name type="scientific">Trachymyrmex cornetzi</name>
    <dbReference type="NCBI Taxonomy" id="471704"/>
    <lineage>
        <taxon>Eukaryota</taxon>
        <taxon>Metazoa</taxon>
        <taxon>Ecdysozoa</taxon>
        <taxon>Arthropoda</taxon>
        <taxon>Hexapoda</taxon>
        <taxon>Insecta</taxon>
        <taxon>Pterygota</taxon>
        <taxon>Neoptera</taxon>
        <taxon>Endopterygota</taxon>
        <taxon>Hymenoptera</taxon>
        <taxon>Apocrita</taxon>
        <taxon>Aculeata</taxon>
        <taxon>Formicoidea</taxon>
        <taxon>Formicidae</taxon>
        <taxon>Myrmicinae</taxon>
        <taxon>Trachymyrmex</taxon>
    </lineage>
</organism>
<gene>
    <name evidence="8" type="ORF">ALC57_17970</name>
</gene>
<dbReference type="GO" id="GO:0005326">
    <property type="term" value="F:neurotransmitter transmembrane transporter activity"/>
    <property type="evidence" value="ECO:0007669"/>
    <property type="project" value="TreeGrafter"/>
</dbReference>
<dbReference type="GO" id="GO:0050803">
    <property type="term" value="P:regulation of synapse structure or activity"/>
    <property type="evidence" value="ECO:0007669"/>
    <property type="project" value="TreeGrafter"/>
</dbReference>
<evidence type="ECO:0000256" key="4">
    <source>
        <dbReference type="ARBA" id="ARBA00023136"/>
    </source>
</evidence>
<dbReference type="STRING" id="471704.A0A151ISV1"/>
<feature type="region of interest" description="Disordered" evidence="5">
    <location>
        <begin position="1327"/>
        <end position="1360"/>
    </location>
</feature>
<accession>A0A151ISV1</accession>
<dbReference type="Gene3D" id="1.20.1250.20">
    <property type="entry name" value="MFS general substrate transporter like domains"/>
    <property type="match status" value="2"/>
</dbReference>
<feature type="domain" description="Major facilitator superfamily (MFS) profile" evidence="7">
    <location>
        <begin position="1382"/>
        <end position="1809"/>
    </location>
</feature>
<dbReference type="GO" id="GO:0060076">
    <property type="term" value="C:excitatory synapse"/>
    <property type="evidence" value="ECO:0007669"/>
    <property type="project" value="TreeGrafter"/>
</dbReference>
<dbReference type="GO" id="GO:0006629">
    <property type="term" value="P:lipid metabolic process"/>
    <property type="evidence" value="ECO:0007669"/>
    <property type="project" value="InterPro"/>
</dbReference>
<reference evidence="8 9" key="1">
    <citation type="submission" date="2015-09" db="EMBL/GenBank/DDBJ databases">
        <title>Trachymyrmex cornetzi WGS genome.</title>
        <authorList>
            <person name="Nygaard S."/>
            <person name="Hu H."/>
            <person name="Boomsma J."/>
            <person name="Zhang G."/>
        </authorList>
    </citation>
    <scope>NUCLEOTIDE SEQUENCE [LARGE SCALE GENOMIC DNA]</scope>
    <source>
        <strain evidence="8">Tcor2-1</strain>
        <tissue evidence="8">Whole body</tissue>
    </source>
</reference>
<dbReference type="Pfam" id="PF00151">
    <property type="entry name" value="Lipase"/>
    <property type="match status" value="1"/>
</dbReference>
<dbReference type="GO" id="GO:0005313">
    <property type="term" value="F:L-glutamate transmembrane transporter activity"/>
    <property type="evidence" value="ECO:0007669"/>
    <property type="project" value="TreeGrafter"/>
</dbReference>
<dbReference type="GO" id="GO:0098700">
    <property type="term" value="P:neurotransmitter loading into synaptic vesicle"/>
    <property type="evidence" value="ECO:0007669"/>
    <property type="project" value="TreeGrafter"/>
</dbReference>
<dbReference type="Pfam" id="PF07690">
    <property type="entry name" value="MFS_1"/>
    <property type="match status" value="1"/>
</dbReference>
<dbReference type="FunFam" id="1.20.1250.20:FF:000226">
    <property type="entry name" value="Vesicular GLUtamate transporter"/>
    <property type="match status" value="1"/>
</dbReference>
<feature type="transmembrane region" description="Helical" evidence="6">
    <location>
        <begin position="1751"/>
        <end position="1771"/>
    </location>
</feature>
<dbReference type="SUPFAM" id="SSF53474">
    <property type="entry name" value="alpha/beta-Hydrolases"/>
    <property type="match status" value="1"/>
</dbReference>
<feature type="transmembrane region" description="Helical" evidence="6">
    <location>
        <begin position="1550"/>
        <end position="1569"/>
    </location>
</feature>
<dbReference type="CDD" id="cd17382">
    <property type="entry name" value="MFS_SLC17A6_7_8_VGluT"/>
    <property type="match status" value="1"/>
</dbReference>
<dbReference type="Proteomes" id="UP000078492">
    <property type="component" value="Unassembled WGS sequence"/>
</dbReference>
<dbReference type="InterPro" id="IPR020846">
    <property type="entry name" value="MFS_dom"/>
</dbReference>
<feature type="transmembrane region" description="Helical" evidence="6">
    <location>
        <begin position="1657"/>
        <end position="1678"/>
    </location>
</feature>
<feature type="transmembrane region" description="Helical" evidence="6">
    <location>
        <begin position="1783"/>
        <end position="1804"/>
    </location>
</feature>
<dbReference type="InterPro" id="IPR036259">
    <property type="entry name" value="MFS_trans_sf"/>
</dbReference>
<keyword evidence="4 6" id="KW-0472">Membrane</keyword>
<dbReference type="GO" id="GO:0030672">
    <property type="term" value="C:synaptic vesicle membrane"/>
    <property type="evidence" value="ECO:0007669"/>
    <property type="project" value="TreeGrafter"/>
</dbReference>
<evidence type="ECO:0000256" key="2">
    <source>
        <dbReference type="ARBA" id="ARBA00022692"/>
    </source>
</evidence>
<evidence type="ECO:0000256" key="3">
    <source>
        <dbReference type="ARBA" id="ARBA00022989"/>
    </source>
</evidence>
<dbReference type="PANTHER" id="PTHR11662:SF456">
    <property type="entry name" value="VESICULAR GLUTAMATE TRANSPORTER, ISOFORM A"/>
    <property type="match status" value="1"/>
</dbReference>
<dbReference type="PANTHER" id="PTHR11662">
    <property type="entry name" value="SOLUTE CARRIER FAMILY 17"/>
    <property type="match status" value="1"/>
</dbReference>
<dbReference type="FunFam" id="3.40.50.1820:FF:000076">
    <property type="entry name" value="phospholipase A1"/>
    <property type="match status" value="1"/>
</dbReference>
<keyword evidence="2 6" id="KW-0812">Transmembrane</keyword>
<sequence length="2204" mass="252286">MKKNQLYTSRNEQVLPTKPCDCASQDIVFNLKKYDPYFDKIRALFVPSLEYRFQSLLEAFVYNSNSRWAKQFPCFKKFVDMIIMWKDFLNRVVEYDISTIEEIMKNTVKCTIKDDLITCFLDSVILHHRLKKVCRELDTLDIEDNILKNLNMWNFVNEQGYLDRNCFMNSNTTVSMDCNMNLNTVPYNTKRSIKCKKTVKPLAKKIYDRSTEHIQSTTSKYQNFLQHKEDNSNYYSTCVATGSIRQNVDYSTDKINKSFNEKSCNTESKKIRNNLKLKIIIHKVQIEDHEYSTFSSVNITRLPLPCKPSNLIRRIFEANPSLTESCLIVMKRKFEDSMYNVCSCLNSVIEKLNIKLTKTLCLNCEIYFEYISFKLKAPNIKKYLFVARVPICQSVHKCMAQEDFSILSSKSSTELNKLKCFTQCTDNCTNFNGAHVDTHEKAEKLDTCYSQSDEADQSFIKNTAIDTAQNKTENNNENSSRYVQNFVNFSCNDPCKDNVEEIYNMTSCVDNSVERNREYCTILNSMDINYDDDVKKCRKEVLESNNLIIRNDIFTQLVNNANCTCSLYENFIETNNEIEDIFSNKDLDSISEHDCLLNKKSNSKIELENEICTNTTRCSITSFVQNSEYDKQLVELNYNRFSNNINRIDKHFDTEENDSLLNSAKVEIGCNSCCSCRCNDFIDMTVTDDILRKNICAFETSQNNIDAITARSTDYSKIVQVSSRSNNVDSLTMSIQMPRSKILSKEINVDTFYPQSIWLTSENDKNIPIKETSDGCNKIANLSTHTLIVSKKRNQFFPDINKEMLDVKDGTQNFVISPERFSVSKGRFRSNGDSRSSDISTGEYLRSKNHSISNASLYCRSFVTTSEFAMSDRRDKFQKSMFCGRRCMTSVNGIHNITSTTIKHRTASRRYPNNYSREIRPQVVLAITKFRNSIDKSIDRIRRLIREKLKRILFNNKIRYNNKITKTFWKTKESSEDTRKKETSDKCDHSITSCSTYDCCKRNYTTSSCKSSNVILSINKTKEKKRCEENIKFCDHRLKNDDNKALLSFRSSKPSLQWSHDLLTSTTEDIEKQKLNRNNRIRYDKKKEIGNIMNYIRNSHRYDSKNSETSITISLQSTKAFLTESDSKYFGHTTYKQQEKTYDNKRIPKQMHNQDHREKDQMRCEYEQCRTRNKYRDIPIKYFNVNSNESFKTSLSHSWRKNTRNTHKQLYDISELNKVKKIACSCSRKNKQIFEKDISDHSNDSLRSNANLRKRHAFAILTDACNDYIDDLDLDFKLRLLRYVELCKSIKHSLIRTLQPDDTYEISTVSISGSDLFRRSAGGYEEFETTRESSKDNKGFEDERGYSTQPSFESLPEPERPPLRHIDTYCMPECPCLSKRYTIATLACVGFVISFGMRCNMGMAKLVMKNTTEGENNTIKFNWTVGVESALDSSFFWGYLVTQVPGGFLASLYPANKIFGTAIAISSFLNLLVPGALNVDPIVDMGVQVLKGLVEGVTYPACHGIWKYWAPPLERSRLATLAFCGSYAAMVIGMPLSGYLSSWFGWTASFYFYGMCGLIWYGFWLWLTFEKPSKHPCISARELRYIEDSLGQGQTQAPVPTLATTPWRKFLTSMPVYAIIVANFCRSWNFYLLVLFQPRFMHESFGMPLVETGVIGSLPHLLMTMIVPCGGLLADYLRKRGIMTTTNVRKVFNCGGFGMEALFFLVVAHATTSKNGTAATVALAIGVACSGFAISGFNVNHLDIAPRYASILMGMSNGIGTIAGLLVPFFVDNITEKKDPHSWRNVFIIAACVHIFGVTFYAIFCSGELQPWADPTLEEQKSWNPMDEFGQTKPPVPPPPKTMQSEFIEAINIATFNFKITIILSRTESDLLSRLYIVVADVTSVDEKSLSLYLLFIVIFRETQKDPLLIDIRDFNSLRNSKFDKTHPTKIIIHGFGGGRNLAPSTDLRDAKIAIPPRSISAYFARGDYNIIIVDYGSLVREPCLSQISWGPDFCSQCIAQLVKYLKNHPRGTRVENIHVLGYSVGAHIGGLIANYLPNDKLGRITGLDPTIFFYMNGNRSMDLDETDAHFVDVIHTGAGILGQWGPNGHADFYVNGGSSQPGCATSSILQTLSCDHTKVTPYYIESITTKKGFWAAPCANLFSYLIGWCNPKKDEYILMGEDSPHTARGIFYLSTNAHKPYARGLPVKNQRRTNRKQSSSRQY</sequence>
<dbReference type="InterPro" id="IPR050382">
    <property type="entry name" value="MFS_Na/Anion_cotransporter"/>
</dbReference>
<evidence type="ECO:0000313" key="8">
    <source>
        <dbReference type="EMBL" id="KYN09847.1"/>
    </source>
</evidence>
<evidence type="ECO:0000259" key="7">
    <source>
        <dbReference type="PROSITE" id="PS50850"/>
    </source>
</evidence>
<feature type="transmembrane region" description="Helical" evidence="6">
    <location>
        <begin position="1518"/>
        <end position="1538"/>
    </location>
</feature>
<dbReference type="CDD" id="cd00707">
    <property type="entry name" value="Pancreat_lipase_like"/>
    <property type="match status" value="1"/>
</dbReference>
<feature type="region of interest" description="Disordered" evidence="5">
    <location>
        <begin position="2184"/>
        <end position="2204"/>
    </location>
</feature>
<dbReference type="Gene3D" id="3.40.50.1820">
    <property type="entry name" value="alpha/beta hydrolase"/>
    <property type="match status" value="1"/>
</dbReference>
<feature type="transmembrane region" description="Helical" evidence="6">
    <location>
        <begin position="1690"/>
        <end position="1711"/>
    </location>
</feature>
<dbReference type="InterPro" id="IPR011701">
    <property type="entry name" value="MFS"/>
</dbReference>
<protein>
    <submittedName>
        <fullName evidence="8">Vesicular glutamate transporter 1</fullName>
    </submittedName>
</protein>
<evidence type="ECO:0000256" key="6">
    <source>
        <dbReference type="SAM" id="Phobius"/>
    </source>
</evidence>
<keyword evidence="3 6" id="KW-1133">Transmembrane helix</keyword>